<dbReference type="Pfam" id="PF02743">
    <property type="entry name" value="dCache_1"/>
    <property type="match status" value="1"/>
</dbReference>
<dbReference type="CDD" id="cd18774">
    <property type="entry name" value="PDC2_HK_sensor"/>
    <property type="match status" value="1"/>
</dbReference>
<dbReference type="SMART" id="SM00267">
    <property type="entry name" value="GGDEF"/>
    <property type="match status" value="1"/>
</dbReference>
<dbReference type="InterPro" id="IPR035919">
    <property type="entry name" value="EAL_sf"/>
</dbReference>
<accession>A0A4R5LEF7</accession>
<dbReference type="CDD" id="cd01949">
    <property type="entry name" value="GGDEF"/>
    <property type="match status" value="1"/>
</dbReference>
<dbReference type="InterPro" id="IPR000160">
    <property type="entry name" value="GGDEF_dom"/>
</dbReference>
<sequence>MNAISALLRRAFDYLCQDLLRRVEIRYRLIAAFILLALLPIIISGCISYVKSVAAIKENAEIFSKEVVRQVSRNVELRMQQIETESNLLVLSDRVQGALARAASGSAREQSEAREDMTRLLLEHYGSVDFINQKYLLDQKDRILDTQAFAQLTSGVTALVGIAEESNERTYWGSYDDGVGQQNLGMVRAIYNKSDNTKIGSLVLVVRPEYFSTIFNDVASGSGTEIYVFDASDNKIIVVPNNASSPNPGSTPEPGLIEDIVRHRISGESSRFVNFAAKHGGRYLAAYARIPGTSWFVVSTIAERNLTAEAQAVRNQIVVVGISGFLLSIFLAYFISYSISAPLQDLVRRMHDTGEDAGAVEDEGTEGAASVGGPDELARLAQRFERMRTAIRQKIHKINEINASLEQTVVDRTAELVAREREARTLIENSPDTITRYDRELRRTFANPAFCTSAGCDLASVLGKRPSELPGGANALVYEKKIGEVIATGKSAQFELRWAGKDGQEQCTHIRITPEIDRSGHVTSVLAVGRDLSDRMAFEATIWKQANFDALTGLPNRQLFHDRLTEEAALASRSERRVALMLIDLDRFKEVNDSLGHDRGDVLLIEAGRRISACVRNLDTVARLGGDEFTVILPDLEDMEAVEQTVRNINRKLTEPFKLGADEVYISASIGVTVFPDDTFELDALFKNADQAMYAAKNAGRNRFSYFTPDMQLEAETRLRLTSDLRAALPRNQLRLVYQPVVDLATGQVRKAEALIRWLHPERGMISPLEFIPLAEDTGLIIPIGDWVFRQAVQQARLWREQYDPSFQISVNMSPVQVRQDSTVGVRWHDYLDSEGMPGQSVVVEITEGLLLQAESNIDERLLDFRLAGIGISIDDFGTGYSSLAYLKRFDIDYLKIDRSFVQNLSVDENNQVLCEAMVVLAHKLGIQVIAEGVETVEQRDFLKSMGCDFAQGFLYSRPIEPEQFEQVVWPLIAADAAGEQERSDS</sequence>
<evidence type="ECO:0000259" key="10">
    <source>
        <dbReference type="PROSITE" id="PS50887"/>
    </source>
</evidence>
<dbReference type="AlphaFoldDB" id="A0A4R5LEF7"/>
<dbReference type="PANTHER" id="PTHR44757">
    <property type="entry name" value="DIGUANYLATE CYCLASE DGCP"/>
    <property type="match status" value="1"/>
</dbReference>
<dbReference type="RefSeq" id="WP_133183988.1">
    <property type="nucleotide sequence ID" value="NZ_SMOD01000012.1"/>
</dbReference>
<gene>
    <name evidence="11" type="ORF">E1N52_17360</name>
</gene>
<feature type="domain" description="HAMP" evidence="9">
    <location>
        <begin position="337"/>
        <end position="396"/>
    </location>
</feature>
<dbReference type="NCBIfam" id="TIGR00254">
    <property type="entry name" value="GGDEF"/>
    <property type="match status" value="1"/>
</dbReference>
<dbReference type="InterPro" id="IPR000014">
    <property type="entry name" value="PAS"/>
</dbReference>
<dbReference type="CDD" id="cd01948">
    <property type="entry name" value="EAL"/>
    <property type="match status" value="1"/>
</dbReference>
<evidence type="ECO:0000256" key="2">
    <source>
        <dbReference type="ARBA" id="ARBA00022475"/>
    </source>
</evidence>
<dbReference type="InterPro" id="IPR003660">
    <property type="entry name" value="HAMP_dom"/>
</dbReference>
<dbReference type="Gene3D" id="3.20.20.450">
    <property type="entry name" value="EAL domain"/>
    <property type="match status" value="1"/>
</dbReference>
<proteinExistence type="predicted"/>
<dbReference type="PROSITE" id="PS50885">
    <property type="entry name" value="HAMP"/>
    <property type="match status" value="1"/>
</dbReference>
<dbReference type="GO" id="GO:0007165">
    <property type="term" value="P:signal transduction"/>
    <property type="evidence" value="ECO:0007669"/>
    <property type="project" value="InterPro"/>
</dbReference>
<dbReference type="SMART" id="SM00052">
    <property type="entry name" value="EAL"/>
    <property type="match status" value="1"/>
</dbReference>
<dbReference type="PROSITE" id="PS50883">
    <property type="entry name" value="EAL"/>
    <property type="match status" value="1"/>
</dbReference>
<evidence type="ECO:0000259" key="9">
    <source>
        <dbReference type="PROSITE" id="PS50885"/>
    </source>
</evidence>
<evidence type="ECO:0000259" key="7">
    <source>
        <dbReference type="PROSITE" id="PS50113"/>
    </source>
</evidence>
<dbReference type="Pfam" id="PF00563">
    <property type="entry name" value="EAL"/>
    <property type="match status" value="1"/>
</dbReference>
<evidence type="ECO:0000256" key="5">
    <source>
        <dbReference type="ARBA" id="ARBA00023136"/>
    </source>
</evidence>
<keyword evidence="3 6" id="KW-0812">Transmembrane</keyword>
<feature type="transmembrane region" description="Helical" evidence="6">
    <location>
        <begin position="317"/>
        <end position="340"/>
    </location>
</feature>
<evidence type="ECO:0000313" key="12">
    <source>
        <dbReference type="Proteomes" id="UP000295606"/>
    </source>
</evidence>
<evidence type="ECO:0000259" key="8">
    <source>
        <dbReference type="PROSITE" id="PS50883"/>
    </source>
</evidence>
<dbReference type="InterPro" id="IPR000700">
    <property type="entry name" value="PAS-assoc_C"/>
</dbReference>
<feature type="domain" description="PAC" evidence="7">
    <location>
        <begin position="492"/>
        <end position="544"/>
    </location>
</feature>
<dbReference type="Gene3D" id="6.10.340.10">
    <property type="match status" value="1"/>
</dbReference>
<evidence type="ECO:0000256" key="4">
    <source>
        <dbReference type="ARBA" id="ARBA00022989"/>
    </source>
</evidence>
<reference evidence="11 12" key="1">
    <citation type="submission" date="2019-03" db="EMBL/GenBank/DDBJ databases">
        <title>Paraburkholderia sp. isolated from native Mimosa gymnas in Guartela State Park, Brazil.</title>
        <authorList>
            <person name="Paulitsch F."/>
            <person name="Hungria M."/>
            <person name="Delamuta J.R.M."/>
            <person name="Ribeiro R.A."/>
            <person name="Dall'Agnol R."/>
            <person name="Silva J.S.B."/>
        </authorList>
    </citation>
    <scope>NUCLEOTIDE SEQUENCE [LARGE SCALE GENOMIC DNA]</scope>
    <source>
        <strain evidence="11 12">CNPSo 3008</strain>
    </source>
</reference>
<organism evidence="11 12">
    <name type="scientific">Paraburkholderia guartelaensis</name>
    <dbReference type="NCBI Taxonomy" id="2546446"/>
    <lineage>
        <taxon>Bacteria</taxon>
        <taxon>Pseudomonadati</taxon>
        <taxon>Pseudomonadota</taxon>
        <taxon>Betaproteobacteria</taxon>
        <taxon>Burkholderiales</taxon>
        <taxon>Burkholderiaceae</taxon>
        <taxon>Paraburkholderia</taxon>
    </lineage>
</organism>
<keyword evidence="5 6" id="KW-0472">Membrane</keyword>
<dbReference type="PROSITE" id="PS50887">
    <property type="entry name" value="GGDEF"/>
    <property type="match status" value="1"/>
</dbReference>
<comment type="caution">
    <text evidence="11">The sequence shown here is derived from an EMBL/GenBank/DDBJ whole genome shotgun (WGS) entry which is preliminary data.</text>
</comment>
<dbReference type="GO" id="GO:0003824">
    <property type="term" value="F:catalytic activity"/>
    <property type="evidence" value="ECO:0007669"/>
    <property type="project" value="UniProtKB-ARBA"/>
</dbReference>
<name>A0A4R5LEF7_9BURK</name>
<feature type="transmembrane region" description="Helical" evidence="6">
    <location>
        <begin position="29"/>
        <end position="50"/>
    </location>
</feature>
<keyword evidence="2" id="KW-1003">Cell membrane</keyword>
<dbReference type="InterPro" id="IPR052155">
    <property type="entry name" value="Biofilm_reg_signaling"/>
</dbReference>
<dbReference type="FunFam" id="3.30.70.270:FF:000001">
    <property type="entry name" value="Diguanylate cyclase domain protein"/>
    <property type="match status" value="1"/>
</dbReference>
<dbReference type="Gene3D" id="3.30.70.270">
    <property type="match status" value="1"/>
</dbReference>
<dbReference type="SMART" id="SM00304">
    <property type="entry name" value="HAMP"/>
    <property type="match status" value="1"/>
</dbReference>
<dbReference type="OrthoDB" id="9813903at2"/>
<dbReference type="CDD" id="cd00130">
    <property type="entry name" value="PAS"/>
    <property type="match status" value="1"/>
</dbReference>
<dbReference type="InterPro" id="IPR013656">
    <property type="entry name" value="PAS_4"/>
</dbReference>
<dbReference type="EMBL" id="SMOD01000012">
    <property type="protein sequence ID" value="TDG07016.1"/>
    <property type="molecule type" value="Genomic_DNA"/>
</dbReference>
<dbReference type="PROSITE" id="PS50113">
    <property type="entry name" value="PAC"/>
    <property type="match status" value="1"/>
</dbReference>
<dbReference type="NCBIfam" id="TIGR00229">
    <property type="entry name" value="sensory_box"/>
    <property type="match status" value="1"/>
</dbReference>
<keyword evidence="4 6" id="KW-1133">Transmembrane helix</keyword>
<dbReference type="Gene3D" id="3.30.450.20">
    <property type="entry name" value="PAS domain"/>
    <property type="match status" value="1"/>
</dbReference>
<dbReference type="PANTHER" id="PTHR44757:SF2">
    <property type="entry name" value="BIOFILM ARCHITECTURE MAINTENANCE PROTEIN MBAA"/>
    <property type="match status" value="1"/>
</dbReference>
<dbReference type="Pfam" id="PF08448">
    <property type="entry name" value="PAS_4"/>
    <property type="match status" value="1"/>
</dbReference>
<evidence type="ECO:0000256" key="6">
    <source>
        <dbReference type="SAM" id="Phobius"/>
    </source>
</evidence>
<dbReference type="InterPro" id="IPR043128">
    <property type="entry name" value="Rev_trsase/Diguanyl_cyclase"/>
</dbReference>
<evidence type="ECO:0000256" key="1">
    <source>
        <dbReference type="ARBA" id="ARBA00004651"/>
    </source>
</evidence>
<feature type="domain" description="EAL" evidence="8">
    <location>
        <begin position="718"/>
        <end position="973"/>
    </location>
</feature>
<comment type="subcellular location">
    <subcellularLocation>
        <location evidence="1">Cell membrane</location>
        <topology evidence="1">Multi-pass membrane protein</topology>
    </subcellularLocation>
</comment>
<dbReference type="Pfam" id="PF00990">
    <property type="entry name" value="GGDEF"/>
    <property type="match status" value="1"/>
</dbReference>
<dbReference type="InterPro" id="IPR029787">
    <property type="entry name" value="Nucleotide_cyclase"/>
</dbReference>
<dbReference type="SMART" id="SM00086">
    <property type="entry name" value="PAC"/>
    <property type="match status" value="1"/>
</dbReference>
<dbReference type="InterPro" id="IPR033479">
    <property type="entry name" value="dCache_1"/>
</dbReference>
<dbReference type="SUPFAM" id="SSF55073">
    <property type="entry name" value="Nucleotide cyclase"/>
    <property type="match status" value="1"/>
</dbReference>
<protein>
    <submittedName>
        <fullName evidence="11">EAL domain-containing protein</fullName>
    </submittedName>
</protein>
<dbReference type="GO" id="GO:0005886">
    <property type="term" value="C:plasma membrane"/>
    <property type="evidence" value="ECO:0007669"/>
    <property type="project" value="UniProtKB-SubCell"/>
</dbReference>
<dbReference type="InterPro" id="IPR035965">
    <property type="entry name" value="PAS-like_dom_sf"/>
</dbReference>
<evidence type="ECO:0000256" key="3">
    <source>
        <dbReference type="ARBA" id="ARBA00022692"/>
    </source>
</evidence>
<dbReference type="SUPFAM" id="SSF141868">
    <property type="entry name" value="EAL domain-like"/>
    <property type="match status" value="1"/>
</dbReference>
<dbReference type="SUPFAM" id="SSF55785">
    <property type="entry name" value="PYP-like sensor domain (PAS domain)"/>
    <property type="match status" value="1"/>
</dbReference>
<feature type="domain" description="GGDEF" evidence="10">
    <location>
        <begin position="576"/>
        <end position="709"/>
    </location>
</feature>
<dbReference type="Pfam" id="PF00672">
    <property type="entry name" value="HAMP"/>
    <property type="match status" value="1"/>
</dbReference>
<evidence type="ECO:0000313" key="11">
    <source>
        <dbReference type="EMBL" id="TDG07016.1"/>
    </source>
</evidence>
<dbReference type="Proteomes" id="UP000295606">
    <property type="component" value="Unassembled WGS sequence"/>
</dbReference>
<dbReference type="InterPro" id="IPR001610">
    <property type="entry name" value="PAC"/>
</dbReference>
<dbReference type="InterPro" id="IPR001633">
    <property type="entry name" value="EAL_dom"/>
</dbReference>